<accession>X8DKE1</accession>
<keyword evidence="2" id="KW-0808">Transferase</keyword>
<reference evidence="2" key="1">
    <citation type="submission" date="2014-01" db="EMBL/GenBank/DDBJ databases">
        <authorList>
            <person name="Brown-Elliot B."/>
            <person name="Wallace R."/>
            <person name="Lenaerts A."/>
            <person name="Ordway D."/>
            <person name="DeGroote M.A."/>
            <person name="Parker T."/>
            <person name="Sizemore C."/>
            <person name="Tallon L.J."/>
            <person name="Sadzewicz L.K."/>
            <person name="Sengamalay N."/>
            <person name="Fraser C.M."/>
            <person name="Hine E."/>
            <person name="Shefchek K.A."/>
            <person name="Das S.P."/>
            <person name="Tettelin H."/>
        </authorList>
    </citation>
    <scope>NUCLEOTIDE SEQUENCE [LARGE SCALE GENOMIC DNA]</scope>
    <source>
        <strain evidence="2">4042</strain>
    </source>
</reference>
<comment type="caution">
    <text evidence="2">The sequence shown here is derived from an EMBL/GenBank/DDBJ whole genome shotgun (WGS) entry which is preliminary data.</text>
</comment>
<gene>
    <name evidence="2" type="ORF">I553_2022</name>
</gene>
<dbReference type="GO" id="GO:0016740">
    <property type="term" value="F:transferase activity"/>
    <property type="evidence" value="ECO:0007669"/>
    <property type="project" value="UniProtKB-KW"/>
</dbReference>
<sequence>MSVILAYGSPSLGHLFPLCALLSELVARGHQVHLRTMAAGSSTRAGLASRPKPLTRASRRSWDGIGPPEMRSTC</sequence>
<dbReference type="PATRIC" id="fig|1299334.3.peg.1513"/>
<evidence type="ECO:0000313" key="2">
    <source>
        <dbReference type="EMBL" id="EUA68834.1"/>
    </source>
</evidence>
<protein>
    <submittedName>
        <fullName evidence="2">Glycosyltransferase domain protein</fullName>
    </submittedName>
</protein>
<feature type="region of interest" description="Disordered" evidence="1">
    <location>
        <begin position="38"/>
        <end position="74"/>
    </location>
</feature>
<dbReference type="Gene3D" id="3.40.50.2000">
    <property type="entry name" value="Glycogen Phosphorylase B"/>
    <property type="match status" value="1"/>
</dbReference>
<evidence type="ECO:0000256" key="1">
    <source>
        <dbReference type="SAM" id="MobiDB-lite"/>
    </source>
</evidence>
<dbReference type="EMBL" id="JAOB01000013">
    <property type="protein sequence ID" value="EUA68834.1"/>
    <property type="molecule type" value="Genomic_DNA"/>
</dbReference>
<organism evidence="2">
    <name type="scientific">Mycobacterium xenopi 4042</name>
    <dbReference type="NCBI Taxonomy" id="1299334"/>
    <lineage>
        <taxon>Bacteria</taxon>
        <taxon>Bacillati</taxon>
        <taxon>Actinomycetota</taxon>
        <taxon>Actinomycetes</taxon>
        <taxon>Mycobacteriales</taxon>
        <taxon>Mycobacteriaceae</taxon>
        <taxon>Mycobacterium</taxon>
    </lineage>
</organism>
<dbReference type="AlphaFoldDB" id="X8DKE1"/>
<name>X8DKE1_MYCXE</name>
<proteinExistence type="predicted"/>
<dbReference type="SUPFAM" id="SSF53756">
    <property type="entry name" value="UDP-Glycosyltransferase/glycogen phosphorylase"/>
    <property type="match status" value="1"/>
</dbReference>